<dbReference type="GO" id="GO:0050242">
    <property type="term" value="F:pyruvate, phosphate dikinase activity"/>
    <property type="evidence" value="ECO:0007669"/>
    <property type="project" value="InterPro"/>
</dbReference>
<dbReference type="Gene3D" id="3.30.470.20">
    <property type="entry name" value="ATP-grasp fold, B domain"/>
    <property type="match status" value="1"/>
</dbReference>
<evidence type="ECO:0000256" key="1">
    <source>
        <dbReference type="SAM" id="MobiDB-lite"/>
    </source>
</evidence>
<keyword evidence="5" id="KW-1185">Reference proteome</keyword>
<feature type="region of interest" description="Disordered" evidence="1">
    <location>
        <begin position="1"/>
        <end position="107"/>
    </location>
</feature>
<dbReference type="Pfam" id="PF00391">
    <property type="entry name" value="PEP-utilizers"/>
    <property type="match status" value="1"/>
</dbReference>
<evidence type="ECO:0000259" key="2">
    <source>
        <dbReference type="Pfam" id="PF00391"/>
    </source>
</evidence>
<dbReference type="PANTHER" id="PTHR22931">
    <property type="entry name" value="PHOSPHOENOLPYRUVATE DIKINASE-RELATED"/>
    <property type="match status" value="1"/>
</dbReference>
<dbReference type="GO" id="GO:0005524">
    <property type="term" value="F:ATP binding"/>
    <property type="evidence" value="ECO:0007669"/>
    <property type="project" value="InterPro"/>
</dbReference>
<reference evidence="4 5" key="1">
    <citation type="submission" date="2020-01" db="EMBL/GenBank/DDBJ databases">
        <title>Herbidospora sp. NEAU-GS84 nov., a novel actinomycete isolated from soil.</title>
        <authorList>
            <person name="Han L."/>
        </authorList>
    </citation>
    <scope>NUCLEOTIDE SEQUENCE [LARGE SCALE GENOMIC DNA]</scope>
    <source>
        <strain evidence="4 5">NEAU-GS84</strain>
    </source>
</reference>
<organism evidence="4 5">
    <name type="scientific">Herbidospora solisilvae</name>
    <dbReference type="NCBI Taxonomy" id="2696284"/>
    <lineage>
        <taxon>Bacteria</taxon>
        <taxon>Bacillati</taxon>
        <taxon>Actinomycetota</taxon>
        <taxon>Actinomycetes</taxon>
        <taxon>Streptosporangiales</taxon>
        <taxon>Streptosporangiaceae</taxon>
        <taxon>Herbidospora</taxon>
    </lineage>
</organism>
<dbReference type="EMBL" id="WXEW01000001">
    <property type="protein sequence ID" value="NAS20388.1"/>
    <property type="molecule type" value="Genomic_DNA"/>
</dbReference>
<evidence type="ECO:0000313" key="4">
    <source>
        <dbReference type="EMBL" id="NAS20388.1"/>
    </source>
</evidence>
<proteinExistence type="predicted"/>
<dbReference type="Proteomes" id="UP000479526">
    <property type="component" value="Unassembled WGS sequence"/>
</dbReference>
<evidence type="ECO:0000313" key="5">
    <source>
        <dbReference type="Proteomes" id="UP000479526"/>
    </source>
</evidence>
<feature type="compositionally biased region" description="Basic residues" evidence="1">
    <location>
        <begin position="56"/>
        <end position="76"/>
    </location>
</feature>
<dbReference type="Gene3D" id="1.10.189.10">
    <property type="entry name" value="Pyruvate Phosphate Dikinase, domain 2"/>
    <property type="match status" value="1"/>
</dbReference>
<dbReference type="PANTHER" id="PTHR22931:SF9">
    <property type="entry name" value="PYRUVATE, PHOSPHATE DIKINASE 1, CHLOROPLASTIC"/>
    <property type="match status" value="1"/>
</dbReference>
<feature type="compositionally biased region" description="Gly residues" evidence="1">
    <location>
        <begin position="1"/>
        <end position="10"/>
    </location>
</feature>
<keyword evidence="4" id="KW-0418">Kinase</keyword>
<keyword evidence="4" id="KW-0808">Transferase</keyword>
<comment type="caution">
    <text evidence="4">The sequence shown here is derived from an EMBL/GenBank/DDBJ whole genome shotgun (WGS) entry which is preliminary data.</text>
</comment>
<sequence length="571" mass="58350">MGHHPGGPGRPRGLDRRRAGRRRDRGGRGRGPRPVPAAQRRAARPVRGVAAAPRRAGARAARRSRPAGRAGPRRPGRGAAPVRALPRAAGGGAGAGPGGGDPLRDRRHGVLPRHLVPAPRGSAAHPRHPAVRWVRPLPSGEPVEVIGGKAHGLGVLMRLGLAVPAGFVIGAHACRAYLRDGRLPGGLAAEVSAALAGLPDGEVAVRSGAGVSMPGMMTTVLGLPADPIGPLLDAVTEVFASWHTPRARTYRELNGVPHDLGTAVTIQAMVYGDRDPRSGTGVAFTRDPTTGAPAPFGDVLFGRRGDAVVSGREATVPLGELAGREPAVWAGLTHAMARVEAHYRDACYLEFTYESGDLWFLQVRPGRFTGAAAVVVAADLADEGVIGRAEALLRVAPEDLRRVARVTGPADVVARGLGACPGVATGRVATSAEAAVRMAAAGPVVLVRPETSPLDLRGIAAAAGIVTARGGPASHAAVVARAMGRPAVVGAAGLVVSPGSVRAGGRTIPEGALVTLDGTSGEVALGEPAVTAELADAHVHRLLGWADDVSGGVPDRPEAERLRAAHVVLRQ</sequence>
<feature type="domain" description="Pyruvate phosphate dikinase AMP/ATP-binding" evidence="3">
    <location>
        <begin position="180"/>
        <end position="312"/>
    </location>
</feature>
<dbReference type="Gene3D" id="3.30.1490.20">
    <property type="entry name" value="ATP-grasp fold, A domain"/>
    <property type="match status" value="1"/>
</dbReference>
<dbReference type="InterPro" id="IPR002192">
    <property type="entry name" value="PPDK_AMP/ATP-bd"/>
</dbReference>
<dbReference type="Gene3D" id="3.50.30.10">
    <property type="entry name" value="Phosphohistidine domain"/>
    <property type="match status" value="1"/>
</dbReference>
<accession>A0A7C9J5S0</accession>
<feature type="compositionally biased region" description="Basic residues" evidence="1">
    <location>
        <begin position="18"/>
        <end position="31"/>
    </location>
</feature>
<protein>
    <submittedName>
        <fullName evidence="4">Pyruvate, phosphate dikinase</fullName>
    </submittedName>
</protein>
<feature type="compositionally biased region" description="Gly residues" evidence="1">
    <location>
        <begin position="89"/>
        <end position="101"/>
    </location>
</feature>
<keyword evidence="4" id="KW-0670">Pyruvate</keyword>
<evidence type="ECO:0000259" key="3">
    <source>
        <dbReference type="Pfam" id="PF01326"/>
    </source>
</evidence>
<dbReference type="SUPFAM" id="SSF56059">
    <property type="entry name" value="Glutathione synthetase ATP-binding domain-like"/>
    <property type="match status" value="1"/>
</dbReference>
<dbReference type="SUPFAM" id="SSF52009">
    <property type="entry name" value="Phosphohistidine domain"/>
    <property type="match status" value="1"/>
</dbReference>
<name>A0A7C9J5S0_9ACTN</name>
<dbReference type="Pfam" id="PF01326">
    <property type="entry name" value="PPDK_N"/>
    <property type="match status" value="1"/>
</dbReference>
<feature type="compositionally biased region" description="Low complexity" evidence="1">
    <location>
        <begin position="36"/>
        <end position="55"/>
    </location>
</feature>
<dbReference type="InterPro" id="IPR010121">
    <property type="entry name" value="Pyruvate_phosphate_dikinase"/>
</dbReference>
<dbReference type="InterPro" id="IPR036637">
    <property type="entry name" value="Phosphohistidine_dom_sf"/>
</dbReference>
<feature type="compositionally biased region" description="Low complexity" evidence="1">
    <location>
        <begin position="77"/>
        <end position="88"/>
    </location>
</feature>
<dbReference type="GO" id="GO:0016301">
    <property type="term" value="F:kinase activity"/>
    <property type="evidence" value="ECO:0007669"/>
    <property type="project" value="UniProtKB-KW"/>
</dbReference>
<dbReference type="AlphaFoldDB" id="A0A7C9J5S0"/>
<gene>
    <name evidence="4" type="ORF">GT755_01660</name>
</gene>
<dbReference type="InterPro" id="IPR008279">
    <property type="entry name" value="PEP-util_enz_mobile_dom"/>
</dbReference>
<feature type="domain" description="PEP-utilising enzyme mobile" evidence="2">
    <location>
        <begin position="443"/>
        <end position="521"/>
    </location>
</feature>
<dbReference type="InterPro" id="IPR013815">
    <property type="entry name" value="ATP_grasp_subdomain_1"/>
</dbReference>